<organism evidence="1 2">
    <name type="scientific">Methanofollis aquaemaris</name>
    <dbReference type="NCBI Taxonomy" id="126734"/>
    <lineage>
        <taxon>Archaea</taxon>
        <taxon>Methanobacteriati</taxon>
        <taxon>Methanobacteriota</taxon>
        <taxon>Stenosarchaea group</taxon>
        <taxon>Methanomicrobia</taxon>
        <taxon>Methanomicrobiales</taxon>
        <taxon>Methanomicrobiaceae</taxon>
        <taxon>Methanofollis</taxon>
    </lineage>
</organism>
<dbReference type="EMBL" id="CP036172">
    <property type="protein sequence ID" value="QSZ67502.1"/>
    <property type="molecule type" value="Genomic_DNA"/>
</dbReference>
<dbReference type="AlphaFoldDB" id="A0A8A3S614"/>
<name>A0A8A3S614_9EURY</name>
<evidence type="ECO:0000313" key="1">
    <source>
        <dbReference type="EMBL" id="QSZ67502.1"/>
    </source>
</evidence>
<dbReference type="KEGG" id="maqe:RJ40_08280"/>
<gene>
    <name evidence="1" type="ORF">RJ40_08280</name>
</gene>
<evidence type="ECO:0000313" key="2">
    <source>
        <dbReference type="Proteomes" id="UP001042704"/>
    </source>
</evidence>
<dbReference type="RefSeq" id="WP_220680772.1">
    <property type="nucleotide sequence ID" value="NZ_CP036172.1"/>
</dbReference>
<protein>
    <submittedName>
        <fullName evidence="1">Uncharacterized protein</fullName>
    </submittedName>
</protein>
<accession>A0A8A3S614</accession>
<sequence length="73" mass="8511">MEEITGVKKLANGVLVEYRQKGGRRTAGFTYQELIDMRVNAFDLVENPDDYLIEPMSRQIEARPDKCERHIVR</sequence>
<dbReference type="Proteomes" id="UP001042704">
    <property type="component" value="Chromosome"/>
</dbReference>
<reference evidence="1" key="1">
    <citation type="journal article" date="2001" name="Int. J. Syst. Evol. Microbiol.">
        <title>Methanofollis aquaemaris sp. nov., a methanogen isolated from an aquaculture fish pond.</title>
        <authorList>
            <person name="Lai M.C."/>
            <person name="Chen S.C."/>
        </authorList>
    </citation>
    <scope>NUCLEOTIDE SEQUENCE</scope>
    <source>
        <strain evidence="1">N2F9704</strain>
    </source>
</reference>
<dbReference type="GeneID" id="76424355"/>
<proteinExistence type="predicted"/>
<keyword evidence="2" id="KW-1185">Reference proteome</keyword>
<reference evidence="1" key="2">
    <citation type="submission" date="2019-02" db="EMBL/GenBank/DDBJ databases">
        <authorList>
            <person name="Chen S.-C."/>
            <person name="Chien H.-H."/>
            <person name="Lai M.-C."/>
        </authorList>
    </citation>
    <scope>NUCLEOTIDE SEQUENCE</scope>
    <source>
        <strain evidence="1">N2F9704</strain>
    </source>
</reference>